<dbReference type="GO" id="GO:0006355">
    <property type="term" value="P:regulation of DNA-templated transcription"/>
    <property type="evidence" value="ECO:0007669"/>
    <property type="project" value="InterPro"/>
</dbReference>
<evidence type="ECO:0000256" key="5">
    <source>
        <dbReference type="SAM" id="MobiDB-lite"/>
    </source>
</evidence>
<keyword evidence="7" id="KW-1185">Reference proteome</keyword>
<dbReference type="Proteomes" id="UP000186364">
    <property type="component" value="Unassembled WGS sequence"/>
</dbReference>
<feature type="compositionally biased region" description="Basic residues" evidence="5">
    <location>
        <begin position="183"/>
        <end position="192"/>
    </location>
</feature>
<evidence type="ECO:0000256" key="4">
    <source>
        <dbReference type="ARBA" id="ARBA00023163"/>
    </source>
</evidence>
<gene>
    <name evidence="6" type="ORF">BJF93_08275</name>
</gene>
<organism evidence="6 7">
    <name type="scientific">Xaviernesmea oryzae</name>
    <dbReference type="NCBI Taxonomy" id="464029"/>
    <lineage>
        <taxon>Bacteria</taxon>
        <taxon>Pseudomonadati</taxon>
        <taxon>Pseudomonadota</taxon>
        <taxon>Alphaproteobacteria</taxon>
        <taxon>Hyphomicrobiales</taxon>
        <taxon>Rhizobiaceae</taxon>
        <taxon>Rhizobium/Agrobacterium group</taxon>
        <taxon>Xaviernesmea</taxon>
    </lineage>
</organism>
<evidence type="ECO:0000313" key="7">
    <source>
        <dbReference type="Proteomes" id="UP000186364"/>
    </source>
</evidence>
<evidence type="ECO:0000256" key="2">
    <source>
        <dbReference type="ARBA" id="ARBA00023015"/>
    </source>
</evidence>
<evidence type="ECO:0000256" key="3">
    <source>
        <dbReference type="ARBA" id="ARBA00023125"/>
    </source>
</evidence>
<dbReference type="AlphaFoldDB" id="A0A1Q9B0S2"/>
<dbReference type="InterPro" id="IPR041920">
    <property type="entry name" value="ROS/MUCR_sf"/>
</dbReference>
<comment type="similarity">
    <text evidence="1">Belongs to the ros/MucR family.</text>
</comment>
<proteinExistence type="inferred from homology"/>
<keyword evidence="2" id="KW-0805">Transcription regulation</keyword>
<feature type="region of interest" description="Disordered" evidence="5">
    <location>
        <begin position="46"/>
        <end position="69"/>
    </location>
</feature>
<dbReference type="GO" id="GO:0003677">
    <property type="term" value="F:DNA binding"/>
    <property type="evidence" value="ECO:0007669"/>
    <property type="project" value="UniProtKB-KW"/>
</dbReference>
<keyword evidence="3" id="KW-0238">DNA-binding</keyword>
<comment type="caution">
    <text evidence="6">The sequence shown here is derived from an EMBL/GenBank/DDBJ whole genome shotgun (WGS) entry which is preliminary data.</text>
</comment>
<name>A0A1Q9B0S2_9HYPH</name>
<reference evidence="6 7" key="1">
    <citation type="submission" date="2016-09" db="EMBL/GenBank/DDBJ databases">
        <title>Rhizobium sp. nov., a novel species isolated from the rice rhizosphere.</title>
        <authorList>
            <person name="Zhao J."/>
            <person name="Zhang X."/>
        </authorList>
    </citation>
    <scope>NUCLEOTIDE SEQUENCE [LARGE SCALE GENOMIC DNA]</scope>
    <source>
        <strain evidence="6 7">1.7048</strain>
    </source>
</reference>
<dbReference type="Pfam" id="PF05443">
    <property type="entry name" value="ROS_MUCR"/>
    <property type="match status" value="1"/>
</dbReference>
<keyword evidence="4" id="KW-0804">Transcription</keyword>
<dbReference type="RefSeq" id="WP_075626266.1">
    <property type="nucleotide sequence ID" value="NZ_FOAM01000005.1"/>
</dbReference>
<protein>
    <recommendedName>
        <fullName evidence="8">MucR family transcriptional regulator</fullName>
    </recommendedName>
</protein>
<dbReference type="Gene3D" id="1.10.10.1550">
    <property type="entry name" value="ROS/MUCR transcriptional regulator protein"/>
    <property type="match status" value="1"/>
</dbReference>
<accession>A0A1Q9B0S2</accession>
<sequence length="239" mass="25001">MALAEQPDYAHLTVQLLSAYLVNNPVASQDLPTLVRATRAALTGDAPTAVPAQGSDAEEPQAQETPVAPVEEAQTYKPAVSVEESLASADVIISMIDGKPYRALKQHLARHGLSPMQYRERYDLPADYPLVAPSYSELRRAAAKRIGLGRRAAAPASAESETVADAAPAETVSEAADAPAKKAPAKGRKTAAKARPTSAPSAKTAKPRKRSAKVTDDAPRSGADNAVATPASTEDEQDA</sequence>
<evidence type="ECO:0008006" key="8">
    <source>
        <dbReference type="Google" id="ProtNLM"/>
    </source>
</evidence>
<dbReference type="EMBL" id="MKIP01000031">
    <property type="protein sequence ID" value="OLP61603.1"/>
    <property type="molecule type" value="Genomic_DNA"/>
</dbReference>
<dbReference type="InterPro" id="IPR008807">
    <property type="entry name" value="ROS_MUCR"/>
</dbReference>
<feature type="region of interest" description="Disordered" evidence="5">
    <location>
        <begin position="152"/>
        <end position="239"/>
    </location>
</feature>
<feature type="compositionally biased region" description="Low complexity" evidence="5">
    <location>
        <begin position="152"/>
        <end position="161"/>
    </location>
</feature>
<evidence type="ECO:0000313" key="6">
    <source>
        <dbReference type="EMBL" id="OLP61603.1"/>
    </source>
</evidence>
<dbReference type="GO" id="GO:0008270">
    <property type="term" value="F:zinc ion binding"/>
    <property type="evidence" value="ECO:0007669"/>
    <property type="project" value="InterPro"/>
</dbReference>
<dbReference type="OrthoDB" id="9809693at2"/>
<evidence type="ECO:0000256" key="1">
    <source>
        <dbReference type="ARBA" id="ARBA00007031"/>
    </source>
</evidence>